<feature type="transmembrane region" description="Helical" evidence="7">
    <location>
        <begin position="316"/>
        <end position="338"/>
    </location>
</feature>
<name>A0A4R2ICX0_9ACTN</name>
<dbReference type="Proteomes" id="UP000295573">
    <property type="component" value="Unassembled WGS sequence"/>
</dbReference>
<evidence type="ECO:0000313" key="10">
    <source>
        <dbReference type="Proteomes" id="UP000295573"/>
    </source>
</evidence>
<dbReference type="InterPro" id="IPR051328">
    <property type="entry name" value="T7SS_ABC-Transporter"/>
</dbReference>
<feature type="domain" description="DUF3533" evidence="8">
    <location>
        <begin position="17"/>
        <end position="368"/>
    </location>
</feature>
<evidence type="ECO:0000256" key="5">
    <source>
        <dbReference type="ARBA" id="ARBA00022989"/>
    </source>
</evidence>
<dbReference type="RefSeq" id="WP_132155289.1">
    <property type="nucleotide sequence ID" value="NZ_SLWR01000013.1"/>
</dbReference>
<feature type="transmembrane region" description="Helical" evidence="7">
    <location>
        <begin position="201"/>
        <end position="223"/>
    </location>
</feature>
<keyword evidence="6 7" id="KW-0472">Membrane</keyword>
<protein>
    <submittedName>
        <fullName evidence="9">Uncharacterized protein DUF3533</fullName>
    </submittedName>
</protein>
<comment type="caution">
    <text evidence="9">The sequence shown here is derived from an EMBL/GenBank/DDBJ whole genome shotgun (WGS) entry which is preliminary data.</text>
</comment>
<dbReference type="PANTHER" id="PTHR43077">
    <property type="entry name" value="TRANSPORT PERMEASE YVFS-RELATED"/>
    <property type="match status" value="1"/>
</dbReference>
<reference evidence="9 10" key="1">
    <citation type="journal article" date="2015" name="Stand. Genomic Sci.">
        <title>Genomic Encyclopedia of Bacterial and Archaeal Type Strains, Phase III: the genomes of soil and plant-associated and newly described type strains.</title>
        <authorList>
            <person name="Whitman W.B."/>
            <person name="Woyke T."/>
            <person name="Klenk H.P."/>
            <person name="Zhou Y."/>
            <person name="Lilburn T.G."/>
            <person name="Beck B.J."/>
            <person name="De Vos P."/>
            <person name="Vandamme P."/>
            <person name="Eisen J.A."/>
            <person name="Garrity G."/>
            <person name="Hugenholtz P."/>
            <person name="Kyrpides N.C."/>
        </authorList>
    </citation>
    <scope>NUCLEOTIDE SEQUENCE [LARGE SCALE GENOMIC DNA]</scope>
    <source>
        <strain evidence="9 10">VKM Ac-2541</strain>
    </source>
</reference>
<gene>
    <name evidence="9" type="ORF">EV646_11355</name>
</gene>
<evidence type="ECO:0000313" key="9">
    <source>
        <dbReference type="EMBL" id="TCO42433.1"/>
    </source>
</evidence>
<dbReference type="PANTHER" id="PTHR43077:SF8">
    <property type="entry name" value="DOXORUBICIN RESISTANCE ABC TRANSPORTER PERMEASE PROTEIN DRRB"/>
    <property type="match status" value="1"/>
</dbReference>
<keyword evidence="3" id="KW-1003">Cell membrane</keyword>
<feature type="transmembrane region" description="Helical" evidence="7">
    <location>
        <begin position="287"/>
        <end position="309"/>
    </location>
</feature>
<keyword evidence="10" id="KW-1185">Reference proteome</keyword>
<accession>A0A4R2ICX0</accession>
<feature type="transmembrane region" description="Helical" evidence="7">
    <location>
        <begin position="376"/>
        <end position="398"/>
    </location>
</feature>
<evidence type="ECO:0000256" key="2">
    <source>
        <dbReference type="ARBA" id="ARBA00007783"/>
    </source>
</evidence>
<sequence>MNVRRTLSRRAWLLPILLIVGLAATLPAIYLASTIDPQRHLTDMPVGLVVEAQDGAATPDYAEGVAAAIEAGTGKTLAITRMTHDELATAMDDDRIAGAVVIPADFDTSIASLFPGASSSTVPTVTIVTNAGDGGLSTGLLVGNLTPALRGVADGLGKQLLQSTPRSELPAANVALLSQPFDTASRAYKPLPDHAGMGMSAFYFSLVLVLIGFIGASLTNPLVDSALGFIPSELGPLVAREPYTAVSRRRTFLAKVAVLVTAGPFAALAIQLVAAVFGVTVDEPITLWLYSTAVIAAIGTSALAVFAVFGSGIGSLVNTLFFVALAMVSSGGTVPIAATPQFFHLFSVISPYRHVVDGTRSLFYFDGNLSAGLGSAWISLAVGGTLGLTLGLVVTTLYGRVHAFSRHPHERQADDSAAPRPVT</sequence>
<comment type="subcellular location">
    <subcellularLocation>
        <location evidence="1">Cell membrane</location>
        <topology evidence="1">Multi-pass membrane protein</topology>
    </subcellularLocation>
</comment>
<comment type="similarity">
    <text evidence="2">Belongs to the ABC-2 integral membrane protein family.</text>
</comment>
<keyword evidence="4 7" id="KW-0812">Transmembrane</keyword>
<keyword evidence="5 7" id="KW-1133">Transmembrane helix</keyword>
<dbReference type="GO" id="GO:0005886">
    <property type="term" value="C:plasma membrane"/>
    <property type="evidence" value="ECO:0007669"/>
    <property type="project" value="UniProtKB-SubCell"/>
</dbReference>
<evidence type="ECO:0000256" key="6">
    <source>
        <dbReference type="ARBA" id="ARBA00023136"/>
    </source>
</evidence>
<evidence type="ECO:0000256" key="4">
    <source>
        <dbReference type="ARBA" id="ARBA00022692"/>
    </source>
</evidence>
<dbReference type="InterPro" id="IPR022703">
    <property type="entry name" value="DUF3533"/>
</dbReference>
<dbReference type="Gene3D" id="3.40.1710.10">
    <property type="entry name" value="abc type-2 transporter like domain"/>
    <property type="match status" value="1"/>
</dbReference>
<evidence type="ECO:0000256" key="3">
    <source>
        <dbReference type="ARBA" id="ARBA00022475"/>
    </source>
</evidence>
<feature type="transmembrane region" description="Helical" evidence="7">
    <location>
        <begin position="256"/>
        <end position="281"/>
    </location>
</feature>
<dbReference type="Pfam" id="PF12051">
    <property type="entry name" value="DUF3533"/>
    <property type="match status" value="1"/>
</dbReference>
<proteinExistence type="inferred from homology"/>
<evidence type="ECO:0000256" key="7">
    <source>
        <dbReference type="SAM" id="Phobius"/>
    </source>
</evidence>
<evidence type="ECO:0000256" key="1">
    <source>
        <dbReference type="ARBA" id="ARBA00004651"/>
    </source>
</evidence>
<organism evidence="9 10">
    <name type="scientific">Kribbella antiqua</name>
    <dbReference type="NCBI Taxonomy" id="2512217"/>
    <lineage>
        <taxon>Bacteria</taxon>
        <taxon>Bacillati</taxon>
        <taxon>Actinomycetota</taxon>
        <taxon>Actinomycetes</taxon>
        <taxon>Propionibacteriales</taxon>
        <taxon>Kribbellaceae</taxon>
        <taxon>Kribbella</taxon>
    </lineage>
</organism>
<feature type="transmembrane region" description="Helical" evidence="7">
    <location>
        <begin position="12"/>
        <end position="32"/>
    </location>
</feature>
<dbReference type="EMBL" id="SLWR01000013">
    <property type="protein sequence ID" value="TCO42433.1"/>
    <property type="molecule type" value="Genomic_DNA"/>
</dbReference>
<evidence type="ECO:0000259" key="8">
    <source>
        <dbReference type="Pfam" id="PF12051"/>
    </source>
</evidence>
<dbReference type="OrthoDB" id="4571363at2"/>
<dbReference type="AlphaFoldDB" id="A0A4R2ICX0"/>